<name>A0A5C7ARB1_9FLAO</name>
<dbReference type="PANTHER" id="PTHR37464">
    <property type="entry name" value="BLL2463 PROTEIN"/>
    <property type="match status" value="1"/>
</dbReference>
<dbReference type="AlphaFoldDB" id="A0A5C7ARB1"/>
<protein>
    <recommendedName>
        <fullName evidence="2">Aerotolerance regulator N-terminal domain-containing protein</fullName>
    </recommendedName>
</protein>
<keyword evidence="1" id="KW-0472">Membrane</keyword>
<evidence type="ECO:0000256" key="1">
    <source>
        <dbReference type="SAM" id="Phobius"/>
    </source>
</evidence>
<evidence type="ECO:0000313" key="4">
    <source>
        <dbReference type="Proteomes" id="UP000321734"/>
    </source>
</evidence>
<dbReference type="Proteomes" id="UP000321734">
    <property type="component" value="Unassembled WGS sequence"/>
</dbReference>
<comment type="caution">
    <text evidence="3">The sequence shown here is derived from an EMBL/GenBank/DDBJ whole genome shotgun (WGS) entry which is preliminary data.</text>
</comment>
<feature type="transmembrane region" description="Helical" evidence="1">
    <location>
        <begin position="618"/>
        <end position="640"/>
    </location>
</feature>
<dbReference type="OrthoDB" id="9810200at2"/>
<reference evidence="3 4" key="1">
    <citation type="submission" date="2019-08" db="EMBL/GenBank/DDBJ databases">
        <title>Genome sequence of Gelidibacter salicanalis IC162T.</title>
        <authorList>
            <person name="Bowman J.P."/>
        </authorList>
    </citation>
    <scope>NUCLEOTIDE SEQUENCE [LARGE SCALE GENOMIC DNA]</scope>
    <source>
        <strain evidence="3 4">IC162</strain>
    </source>
</reference>
<dbReference type="InterPro" id="IPR024163">
    <property type="entry name" value="Aerotolerance_reg_N"/>
</dbReference>
<dbReference type="PANTHER" id="PTHR37464:SF1">
    <property type="entry name" value="BLL2463 PROTEIN"/>
    <property type="match status" value="1"/>
</dbReference>
<feature type="transmembrane region" description="Helical" evidence="1">
    <location>
        <begin position="6"/>
        <end position="24"/>
    </location>
</feature>
<feature type="domain" description="Aerotolerance regulator N-terminal" evidence="2">
    <location>
        <begin position="1"/>
        <end position="76"/>
    </location>
</feature>
<keyword evidence="1" id="KW-1133">Transmembrane helix</keyword>
<dbReference type="RefSeq" id="WP_146889809.1">
    <property type="nucleotide sequence ID" value="NZ_VORX01000001.1"/>
</dbReference>
<feature type="transmembrane region" description="Helical" evidence="1">
    <location>
        <begin position="56"/>
        <end position="78"/>
    </location>
</feature>
<organism evidence="3 4">
    <name type="scientific">Gelidibacter salicanalis</name>
    <dbReference type="NCBI Taxonomy" id="291193"/>
    <lineage>
        <taxon>Bacteria</taxon>
        <taxon>Pseudomonadati</taxon>
        <taxon>Bacteroidota</taxon>
        <taxon>Flavobacteriia</taxon>
        <taxon>Flavobacteriales</taxon>
        <taxon>Flavobacteriaceae</taxon>
        <taxon>Gelidibacter</taxon>
    </lineage>
</organism>
<sequence length="641" mass="72608">MQFKNPEILYALLLLIIPIIIHLFQLRRFKTVPFTNVQLLQHITIQTRKSSQLKKWLTLFTRLLLLTCIIVAFAQPFLTKTTTFTAKSETVIYLDNSFSMQAKGPNGTLLNTAVQDLLEHLNEDEPITLFTNDRSFLNTSLKAIRNDIIQLTFTSNTLDYEAMLLKGLKSFSTDKSSNKNFVVISDFQKKDDALTFQKDSLVNYSLVQLKPERVANVSIDSLYVSKTTPETIEVTVQLRNQGDPIETLPVSLFQDDQLMAKTAVTVEASAETVFTIPNNQAFKGKITIDDVQLNYDNTLYFNLDTHQSIKVLAINNADAAFLEKLYTANEFDLTLVDVNQLNYNTIIDQNLIILNQLKSIPIGLITTLQAFSEDGGSILTIPSIESNLTSYNQLFDNIILPHYTSQISAEKRITKINFSHPLLNSVFDKKVDNFQYPKVNAFYTFGSNAGNVILSYEDNTPFLIEANKFYVFTAALDETNSNFKNSPLIVPVLYNIGRQSLKLPRLYYTVGSTNTIDINITLPSDAILKLEHGETSLIPQQKTYSHKVQLTTDEYPKAAGIHEVKNKEDVLQHLSYNYDRTESNLSYLTLSDVKNSSKNTSVAAAITDIKSMTNVDELWKWFVIFAIAFLIIEMLILKFLK</sequence>
<keyword evidence="4" id="KW-1185">Reference proteome</keyword>
<dbReference type="InterPro" id="IPR011933">
    <property type="entry name" value="Double_TM_dom"/>
</dbReference>
<keyword evidence="1" id="KW-0812">Transmembrane</keyword>
<dbReference type="EMBL" id="VORX01000001">
    <property type="protein sequence ID" value="TXE10921.1"/>
    <property type="molecule type" value="Genomic_DNA"/>
</dbReference>
<evidence type="ECO:0000259" key="2">
    <source>
        <dbReference type="Pfam" id="PF07584"/>
    </source>
</evidence>
<accession>A0A5C7ARB1</accession>
<dbReference type="NCBIfam" id="TIGR02226">
    <property type="entry name" value="two_anch"/>
    <property type="match status" value="1"/>
</dbReference>
<gene>
    <name evidence="3" type="ORF">ES711_03175</name>
</gene>
<evidence type="ECO:0000313" key="3">
    <source>
        <dbReference type="EMBL" id="TXE10921.1"/>
    </source>
</evidence>
<dbReference type="Pfam" id="PF07584">
    <property type="entry name" value="BatA"/>
    <property type="match status" value="1"/>
</dbReference>
<proteinExistence type="predicted"/>